<name>A0A1I6DYR5_9PSEU</name>
<dbReference type="InterPro" id="IPR016181">
    <property type="entry name" value="Acyl_CoA_acyltransferase"/>
</dbReference>
<dbReference type="PROSITE" id="PS51186">
    <property type="entry name" value="GNAT"/>
    <property type="match status" value="2"/>
</dbReference>
<dbReference type="OrthoDB" id="4119890at2"/>
<dbReference type="RefSeq" id="WP_093592102.1">
    <property type="nucleotide sequence ID" value="NZ_FOYL01000003.1"/>
</dbReference>
<dbReference type="GO" id="GO:0016747">
    <property type="term" value="F:acyltransferase activity, transferring groups other than amino-acyl groups"/>
    <property type="evidence" value="ECO:0007669"/>
    <property type="project" value="InterPro"/>
</dbReference>
<accession>A0A1I6DYR5</accession>
<dbReference type="EMBL" id="FOYL01000003">
    <property type="protein sequence ID" value="SFR10680.1"/>
    <property type="molecule type" value="Genomic_DNA"/>
</dbReference>
<dbReference type="Gene3D" id="3.40.630.30">
    <property type="match status" value="1"/>
</dbReference>
<keyword evidence="5" id="KW-1185">Reference proteome</keyword>
<evidence type="ECO:0000313" key="4">
    <source>
        <dbReference type="EMBL" id="SFR10680.1"/>
    </source>
</evidence>
<protein>
    <submittedName>
        <fullName evidence="4">N-acetylglutamate synthase, GNAT family</fullName>
    </submittedName>
</protein>
<dbReference type="STRING" id="84724.SAMN04488564_103447"/>
<feature type="domain" description="N-acetyltransferase" evidence="3">
    <location>
        <begin position="7"/>
        <end position="169"/>
    </location>
</feature>
<gene>
    <name evidence="4" type="ORF">SAMN04488564_103447</name>
</gene>
<dbReference type="InterPro" id="IPR050832">
    <property type="entry name" value="Bact_Acetyltransf"/>
</dbReference>
<keyword evidence="1" id="KW-0808">Transferase</keyword>
<dbReference type="SUPFAM" id="SSF55729">
    <property type="entry name" value="Acyl-CoA N-acyltransferases (Nat)"/>
    <property type="match status" value="1"/>
</dbReference>
<proteinExistence type="predicted"/>
<evidence type="ECO:0000256" key="2">
    <source>
        <dbReference type="ARBA" id="ARBA00023315"/>
    </source>
</evidence>
<sequence>MGEIEELDFACAPEEDRRGLYEVLATWAVEDSPGKERPPYEACVAMWEFRDDVGFEAAHFAVAREEGKIIGYAEVKVSEAEANAHLANANIVVLPQHRRRGIGTALLRAMPSLLRGRTVIEAWSVFKDSPAEQFAAARGFRVVTTMTRQRLTLTDPPEIGELPAGYELVTWKGAAPEEFVEAYVEALNGIRDAPQGDTTIDLTQNTVESIRREEATAVAVRWVVLLLHEGKAAGVTVVELNSVVPTLAEQLQTVVLPAHRGKGLGRLIKARMLHNLAGVEEIRTRTSSENEHMLRVNHSLGYEDTFIYMAVQAKTADLQP</sequence>
<reference evidence="5" key="1">
    <citation type="submission" date="2016-10" db="EMBL/GenBank/DDBJ databases">
        <authorList>
            <person name="Varghese N."/>
            <person name="Submissions S."/>
        </authorList>
    </citation>
    <scope>NUCLEOTIDE SEQUENCE [LARGE SCALE GENOMIC DNA]</scope>
    <source>
        <strain evidence="5">DSM 44232</strain>
    </source>
</reference>
<keyword evidence="2" id="KW-0012">Acyltransferase</keyword>
<dbReference type="AlphaFoldDB" id="A0A1I6DYR5"/>
<dbReference type="PANTHER" id="PTHR43877">
    <property type="entry name" value="AMINOALKYLPHOSPHONATE N-ACETYLTRANSFERASE-RELATED-RELATED"/>
    <property type="match status" value="1"/>
</dbReference>
<evidence type="ECO:0000313" key="5">
    <source>
        <dbReference type="Proteomes" id="UP000198583"/>
    </source>
</evidence>
<dbReference type="InterPro" id="IPR000182">
    <property type="entry name" value="GNAT_dom"/>
</dbReference>
<dbReference type="Pfam" id="PF13508">
    <property type="entry name" value="Acetyltransf_7"/>
    <property type="match status" value="1"/>
</dbReference>
<evidence type="ECO:0000256" key="1">
    <source>
        <dbReference type="ARBA" id="ARBA00022679"/>
    </source>
</evidence>
<organism evidence="4 5">
    <name type="scientific">Lentzea waywayandensis</name>
    <dbReference type="NCBI Taxonomy" id="84724"/>
    <lineage>
        <taxon>Bacteria</taxon>
        <taxon>Bacillati</taxon>
        <taxon>Actinomycetota</taxon>
        <taxon>Actinomycetes</taxon>
        <taxon>Pseudonocardiales</taxon>
        <taxon>Pseudonocardiaceae</taxon>
        <taxon>Lentzea</taxon>
    </lineage>
</organism>
<dbReference type="CDD" id="cd04301">
    <property type="entry name" value="NAT_SF"/>
    <property type="match status" value="1"/>
</dbReference>
<dbReference type="Proteomes" id="UP000198583">
    <property type="component" value="Unassembled WGS sequence"/>
</dbReference>
<feature type="domain" description="N-acetyltransferase" evidence="3">
    <location>
        <begin position="177"/>
        <end position="320"/>
    </location>
</feature>
<evidence type="ECO:0000259" key="3">
    <source>
        <dbReference type="PROSITE" id="PS51186"/>
    </source>
</evidence>